<comment type="subcellular location">
    <subcellularLocation>
        <location evidence="1">Membrane</location>
        <topology evidence="1">Multi-pass membrane protein</topology>
    </subcellularLocation>
</comment>
<evidence type="ECO:0000256" key="10">
    <source>
        <dbReference type="ARBA" id="ARBA00023180"/>
    </source>
</evidence>
<dbReference type="Pfam" id="PF00858">
    <property type="entry name" value="ASC"/>
    <property type="match status" value="1"/>
</dbReference>
<keyword evidence="10" id="KW-0325">Glycoprotein</keyword>
<evidence type="ECO:0000256" key="14">
    <source>
        <dbReference type="SAM" id="MobiDB-lite"/>
    </source>
</evidence>
<sequence>MHSDSHLIADVEGSVECACLHNEHMWWHCRNKSEWRYSYCATCDMRMGTCHEIGDRPRFPCTCHSSFCVISDYHLVKAKWPIRFISAQCSCRGKECEVTNGTALAEHCFCVSLSTAHPKCALIDSWEYSKCAHCIWNGECMRSDHLNYEHNCICLKDSLTSCYVVDELDEEDSSQRHVLRIRRDSKKLYEKILSRYDGLLAAYSMCTCPTNDTCTSLHGDLNGTICLCFFNKKNGHVWPCYPPDFWIERRQAFARAISSVTSLSEHLAIHLHYAHLGGSPPWSHKSFIFPQFHHHGAVSPAESGMAETHPSKCKTCSSLGDCVFSDGDGDLACVCAPIIRMCVRIDEAIRDTDDTSDSNATATGKSALRLADRIIKMWEISSTTEPPRIIKEQEQKEKAFGLKGMSDPIAIKAKASENLIFAVNNLNDTDKSSISYSKQEFITKCSFNGRQCSVETCESKGPPICKIEGVDCKVDETTVLFTKNEILHSAFQYKAIHNDFSSYIDPSFGNCFTFNFNSTENMTSERAGPSYGLRFQVFVNVSDYLPTTEAAGVRLTVHSPDEQPFPDTHGHSAPTGFVSSFGIRLKRMERLSSPYGDCVKDGKNDDFIYKDKNYTTEGCQRSCIQKYLVSKCGCGDPRFPPFRSIKNCPVDDPDLRDCLHTEITYAARYIDQIGCVCRQPCKQLVYSVSYSASRWPASTASLTDCIPGLSPMQCLNFYREQGALIEVFFEQLNYESLLEGEAYGLPNLLSDFGGQLGLWMGVSVITIMEFGILTIDVLMTIVCCRGKDDNKKESKRSYSSRNGSQKRYRANDKVERRSLSAPRVCTTGITDVTVLSASNRWQDGQGSASYACKFRMCTVAGDAFGASAEHAGTITSTTI</sequence>
<name>A0A0M3HQ77_ASCLU</name>
<evidence type="ECO:0000256" key="9">
    <source>
        <dbReference type="ARBA" id="ARBA00023136"/>
    </source>
</evidence>
<dbReference type="PANTHER" id="PTHR11690:SF282">
    <property type="entry name" value="DEGENERIN-LIKE PROTEIN ASIC-1"/>
    <property type="match status" value="1"/>
</dbReference>
<evidence type="ECO:0000256" key="1">
    <source>
        <dbReference type="ARBA" id="ARBA00004141"/>
    </source>
</evidence>
<keyword evidence="8 13" id="KW-0406">Ion transport</keyword>
<keyword evidence="7" id="KW-0915">Sodium</keyword>
<keyword evidence="6" id="KW-1133">Transmembrane helix</keyword>
<dbReference type="GO" id="GO:0015280">
    <property type="term" value="F:ligand-gated sodium channel activity"/>
    <property type="evidence" value="ECO:0007669"/>
    <property type="project" value="TreeGrafter"/>
</dbReference>
<dbReference type="AlphaFoldDB" id="A0A0M3HQ77"/>
<evidence type="ECO:0000256" key="7">
    <source>
        <dbReference type="ARBA" id="ARBA00023053"/>
    </source>
</evidence>
<dbReference type="InterPro" id="IPR020903">
    <property type="entry name" value="ENaC_CS"/>
</dbReference>
<evidence type="ECO:0000256" key="3">
    <source>
        <dbReference type="ARBA" id="ARBA00022448"/>
    </source>
</evidence>
<dbReference type="WBParaSite" id="ALUE_0000419701-mRNA-1">
    <property type="protein sequence ID" value="ALUE_0000419701-mRNA-1"/>
    <property type="gene ID" value="ALUE_0000419701"/>
</dbReference>
<evidence type="ECO:0000313" key="16">
    <source>
        <dbReference type="WBParaSite" id="ALUE_0000419701-mRNA-1"/>
    </source>
</evidence>
<keyword evidence="9" id="KW-0472">Membrane</keyword>
<proteinExistence type="inferred from homology"/>
<keyword evidence="3 13" id="KW-0813">Transport</keyword>
<keyword evidence="12 13" id="KW-0407">Ion channel</keyword>
<dbReference type="PRINTS" id="PR01078">
    <property type="entry name" value="AMINACHANNEL"/>
</dbReference>
<dbReference type="GO" id="GO:0005886">
    <property type="term" value="C:plasma membrane"/>
    <property type="evidence" value="ECO:0007669"/>
    <property type="project" value="TreeGrafter"/>
</dbReference>
<evidence type="ECO:0000256" key="2">
    <source>
        <dbReference type="ARBA" id="ARBA00007193"/>
    </source>
</evidence>
<organism evidence="15 16">
    <name type="scientific">Ascaris lumbricoides</name>
    <name type="common">Giant roundworm</name>
    <dbReference type="NCBI Taxonomy" id="6252"/>
    <lineage>
        <taxon>Eukaryota</taxon>
        <taxon>Metazoa</taxon>
        <taxon>Ecdysozoa</taxon>
        <taxon>Nematoda</taxon>
        <taxon>Chromadorea</taxon>
        <taxon>Rhabditida</taxon>
        <taxon>Spirurina</taxon>
        <taxon>Ascaridomorpha</taxon>
        <taxon>Ascaridoidea</taxon>
        <taxon>Ascarididae</taxon>
        <taxon>Ascaris</taxon>
    </lineage>
</organism>
<evidence type="ECO:0000256" key="5">
    <source>
        <dbReference type="ARBA" id="ARBA00022692"/>
    </source>
</evidence>
<evidence type="ECO:0000256" key="4">
    <source>
        <dbReference type="ARBA" id="ARBA00022461"/>
    </source>
</evidence>
<evidence type="ECO:0000313" key="15">
    <source>
        <dbReference type="Proteomes" id="UP000036681"/>
    </source>
</evidence>
<reference evidence="16" key="1">
    <citation type="submission" date="2016-05" db="UniProtKB">
        <authorList>
            <consortium name="WormBaseParasite"/>
        </authorList>
    </citation>
    <scope>IDENTIFICATION</scope>
</reference>
<keyword evidence="4 13" id="KW-0894">Sodium channel</keyword>
<dbReference type="PANTHER" id="PTHR11690">
    <property type="entry name" value="AMILORIDE-SENSITIVE SODIUM CHANNEL-RELATED"/>
    <property type="match status" value="1"/>
</dbReference>
<evidence type="ECO:0000256" key="13">
    <source>
        <dbReference type="RuleBase" id="RU000679"/>
    </source>
</evidence>
<dbReference type="Proteomes" id="UP000036681">
    <property type="component" value="Unplaced"/>
</dbReference>
<dbReference type="InterPro" id="IPR001873">
    <property type="entry name" value="ENaC"/>
</dbReference>
<dbReference type="PROSITE" id="PS01206">
    <property type="entry name" value="ASC"/>
    <property type="match status" value="1"/>
</dbReference>
<dbReference type="Gene3D" id="2.60.470.10">
    <property type="entry name" value="Acid-sensing ion channels like domains"/>
    <property type="match status" value="1"/>
</dbReference>
<evidence type="ECO:0000256" key="11">
    <source>
        <dbReference type="ARBA" id="ARBA00023201"/>
    </source>
</evidence>
<dbReference type="FunFam" id="1.10.287.770:FF:000001">
    <property type="entry name" value="Acid-sensing ion channel subunit 1"/>
    <property type="match status" value="1"/>
</dbReference>
<keyword evidence="15" id="KW-1185">Reference proteome</keyword>
<evidence type="ECO:0000256" key="6">
    <source>
        <dbReference type="ARBA" id="ARBA00022989"/>
    </source>
</evidence>
<protein>
    <submittedName>
        <fullName evidence="16">C2H2-type domain-containing protein</fullName>
    </submittedName>
</protein>
<evidence type="ECO:0000256" key="12">
    <source>
        <dbReference type="ARBA" id="ARBA00023303"/>
    </source>
</evidence>
<feature type="region of interest" description="Disordered" evidence="14">
    <location>
        <begin position="789"/>
        <end position="815"/>
    </location>
</feature>
<evidence type="ECO:0000256" key="8">
    <source>
        <dbReference type="ARBA" id="ARBA00023065"/>
    </source>
</evidence>
<dbReference type="Gene3D" id="1.10.287.770">
    <property type="entry name" value="YojJ-like"/>
    <property type="match status" value="1"/>
</dbReference>
<comment type="similarity">
    <text evidence="2 13">Belongs to the amiloride-sensitive sodium channel (TC 1.A.6) family.</text>
</comment>
<keyword evidence="5 13" id="KW-0812">Transmembrane</keyword>
<keyword evidence="11 13" id="KW-0739">Sodium transport</keyword>
<accession>A0A0M3HQ77</accession>